<reference evidence="7 8" key="1">
    <citation type="submission" date="2016-02" db="EMBL/GenBank/DDBJ databases">
        <authorList>
            <person name="Wen L."/>
            <person name="He K."/>
            <person name="Yang H."/>
        </authorList>
    </citation>
    <scope>NUCLEOTIDE SEQUENCE [LARGE SCALE GENOMIC DNA]</scope>
    <source>
        <strain evidence="7 8">TSA40</strain>
    </source>
</reference>
<dbReference type="Gene3D" id="2.40.50.100">
    <property type="match status" value="1"/>
</dbReference>
<dbReference type="InterPro" id="IPR058627">
    <property type="entry name" value="MdtA-like_C"/>
</dbReference>
<dbReference type="FunFam" id="2.40.420.20:FF:000001">
    <property type="entry name" value="Efflux RND transporter periplasmic adaptor subunit"/>
    <property type="match status" value="1"/>
</dbReference>
<dbReference type="GO" id="GO:0005886">
    <property type="term" value="C:plasma membrane"/>
    <property type="evidence" value="ECO:0007669"/>
    <property type="project" value="UniProtKB-SubCell"/>
</dbReference>
<dbReference type="Proteomes" id="UP000197535">
    <property type="component" value="Unassembled WGS sequence"/>
</dbReference>
<proteinExistence type="inferred from homology"/>
<dbReference type="OrthoDB" id="9783047at2"/>
<name>A0A254TDM7_9BURK</name>
<dbReference type="AlphaFoldDB" id="A0A254TDM7"/>
<dbReference type="Pfam" id="PF25876">
    <property type="entry name" value="HH_MFP_RND"/>
    <property type="match status" value="1"/>
</dbReference>
<comment type="subcellular location">
    <subcellularLocation>
        <location evidence="1">Cell envelope</location>
    </subcellularLocation>
</comment>
<comment type="caution">
    <text evidence="7">The sequence shown here is derived from an EMBL/GenBank/DDBJ whole genome shotgun (WGS) entry which is preliminary data.</text>
</comment>
<dbReference type="InterPro" id="IPR006143">
    <property type="entry name" value="RND_pump_MFP"/>
</dbReference>
<feature type="domain" description="Multidrug resistance protein MdtA-like beta-barrel" evidence="5">
    <location>
        <begin position="214"/>
        <end position="303"/>
    </location>
</feature>
<sequence>MTAYQKNASIAAIVLAVAALTGCGEQIRSAQAQAPGGMPPPEVSVVTVAPERVALTNELPGRLEATRVAEVRARVPGIVTQRIFREGAEVKANDVLFRIDPAPFQATANSAQAALAKAEANLAQTTLKAQRYKPLVETNAISKQEYDDALTAQKQAAADVASAKATLDTARLNLGYATVNAPISGRIGRALVTEGALVGQGAATPLATIQQLDPLYVNITQPASEALKLQRAMRDGKLQKAGKDEVKVSIVMEDGEIYAHAGKLLFSDQTVDPGTGAITLRAVVPNPERFLLPGMYVRARVEQAVQENALTVPQQAVQRNADAAVVMVVGQDNKVAPRPVRADTAIGDKWIVSEGLKSGERVIVEGFQKAPPGAVVNAVPWKPAGQPPVMQAATKNPAQPVKQ</sequence>
<dbReference type="GO" id="GO:0022857">
    <property type="term" value="F:transmembrane transporter activity"/>
    <property type="evidence" value="ECO:0007669"/>
    <property type="project" value="InterPro"/>
</dbReference>
<keyword evidence="8" id="KW-1185">Reference proteome</keyword>
<evidence type="ECO:0000259" key="6">
    <source>
        <dbReference type="Pfam" id="PF25967"/>
    </source>
</evidence>
<dbReference type="InterPro" id="IPR058626">
    <property type="entry name" value="MdtA-like_b-barrel"/>
</dbReference>
<dbReference type="Gene3D" id="2.40.420.20">
    <property type="match status" value="1"/>
</dbReference>
<feature type="domain" description="Multidrug resistance protein MdtA-like barrel-sandwich hybrid" evidence="4">
    <location>
        <begin position="67"/>
        <end position="210"/>
    </location>
</feature>
<dbReference type="Pfam" id="PF25967">
    <property type="entry name" value="RND-MFP_C"/>
    <property type="match status" value="1"/>
</dbReference>
<evidence type="ECO:0000259" key="5">
    <source>
        <dbReference type="Pfam" id="PF25944"/>
    </source>
</evidence>
<accession>A0A254TDM7</accession>
<evidence type="ECO:0000256" key="1">
    <source>
        <dbReference type="ARBA" id="ARBA00004196"/>
    </source>
</evidence>
<gene>
    <name evidence="7" type="ORF">AYR66_15980</name>
</gene>
<dbReference type="InterPro" id="IPR058624">
    <property type="entry name" value="MdtA-like_HH"/>
</dbReference>
<organism evidence="7 8">
    <name type="scientific">Noviherbaspirillum denitrificans</name>
    <dbReference type="NCBI Taxonomy" id="1968433"/>
    <lineage>
        <taxon>Bacteria</taxon>
        <taxon>Pseudomonadati</taxon>
        <taxon>Pseudomonadota</taxon>
        <taxon>Betaproteobacteria</taxon>
        <taxon>Burkholderiales</taxon>
        <taxon>Oxalobacteraceae</taxon>
        <taxon>Noviherbaspirillum</taxon>
    </lineage>
</organism>
<dbReference type="EMBL" id="LSTO01000001">
    <property type="protein sequence ID" value="OWW20751.1"/>
    <property type="molecule type" value="Genomic_DNA"/>
</dbReference>
<dbReference type="PANTHER" id="PTHR30158:SF3">
    <property type="entry name" value="MULTIDRUG EFFLUX PUMP SUBUNIT ACRA-RELATED"/>
    <property type="match status" value="1"/>
</dbReference>
<evidence type="ECO:0000259" key="4">
    <source>
        <dbReference type="Pfam" id="PF25917"/>
    </source>
</evidence>
<dbReference type="Gene3D" id="2.40.30.170">
    <property type="match status" value="1"/>
</dbReference>
<dbReference type="PROSITE" id="PS51257">
    <property type="entry name" value="PROKAR_LIPOPROTEIN"/>
    <property type="match status" value="1"/>
</dbReference>
<dbReference type="InterPro" id="IPR058625">
    <property type="entry name" value="MdtA-like_BSH"/>
</dbReference>
<protein>
    <submittedName>
        <fullName evidence="7">Efflux transporter periplasmic adaptor subunit</fullName>
    </submittedName>
</protein>
<dbReference type="PANTHER" id="PTHR30158">
    <property type="entry name" value="ACRA/E-RELATED COMPONENT OF DRUG EFFLUX TRANSPORTER"/>
    <property type="match status" value="1"/>
</dbReference>
<comment type="similarity">
    <text evidence="2">Belongs to the membrane fusion protein (MFP) (TC 8.A.1) family.</text>
</comment>
<evidence type="ECO:0000259" key="3">
    <source>
        <dbReference type="Pfam" id="PF25876"/>
    </source>
</evidence>
<dbReference type="GO" id="GO:0046677">
    <property type="term" value="P:response to antibiotic"/>
    <property type="evidence" value="ECO:0007669"/>
    <property type="project" value="TreeGrafter"/>
</dbReference>
<dbReference type="NCBIfam" id="TIGR01730">
    <property type="entry name" value="RND_mfp"/>
    <property type="match status" value="1"/>
</dbReference>
<evidence type="ECO:0000256" key="2">
    <source>
        <dbReference type="ARBA" id="ARBA00009477"/>
    </source>
</evidence>
<dbReference type="SUPFAM" id="SSF111369">
    <property type="entry name" value="HlyD-like secretion proteins"/>
    <property type="match status" value="1"/>
</dbReference>
<feature type="domain" description="Multidrug resistance protein MdtA-like C-terminal permuted SH3" evidence="6">
    <location>
        <begin position="308"/>
        <end position="369"/>
    </location>
</feature>
<dbReference type="Pfam" id="PF25944">
    <property type="entry name" value="Beta-barrel_RND"/>
    <property type="match status" value="1"/>
</dbReference>
<evidence type="ECO:0000313" key="8">
    <source>
        <dbReference type="Proteomes" id="UP000197535"/>
    </source>
</evidence>
<feature type="domain" description="Multidrug resistance protein MdtA-like alpha-helical hairpin" evidence="3">
    <location>
        <begin position="108"/>
        <end position="177"/>
    </location>
</feature>
<dbReference type="Pfam" id="PF25917">
    <property type="entry name" value="BSH_RND"/>
    <property type="match status" value="1"/>
</dbReference>
<dbReference type="RefSeq" id="WP_088707619.1">
    <property type="nucleotide sequence ID" value="NZ_LSTO01000001.1"/>
</dbReference>
<evidence type="ECO:0000313" key="7">
    <source>
        <dbReference type="EMBL" id="OWW20751.1"/>
    </source>
</evidence>
<dbReference type="Gene3D" id="1.10.287.470">
    <property type="entry name" value="Helix hairpin bin"/>
    <property type="match status" value="1"/>
</dbReference>